<comment type="caution">
    <text evidence="1">The sequence shown here is derived from an EMBL/GenBank/DDBJ whole genome shotgun (WGS) entry which is preliminary data.</text>
</comment>
<protein>
    <submittedName>
        <fullName evidence="1">Uncharacterized protein</fullName>
    </submittedName>
</protein>
<dbReference type="AlphaFoldDB" id="A0A552DFS8"/>
<dbReference type="EMBL" id="SFBK01000219">
    <property type="protein sequence ID" value="TRU21098.1"/>
    <property type="molecule type" value="Genomic_DNA"/>
</dbReference>
<organism evidence="1 2">
    <name type="scientific">Microcystis aeruginosa Ma_QC_B_20070730_S2</name>
    <dbReference type="NCBI Taxonomy" id="2486256"/>
    <lineage>
        <taxon>Bacteria</taxon>
        <taxon>Bacillati</taxon>
        <taxon>Cyanobacteriota</taxon>
        <taxon>Cyanophyceae</taxon>
        <taxon>Oscillatoriophycideae</taxon>
        <taxon>Chroococcales</taxon>
        <taxon>Microcystaceae</taxon>
        <taxon>Microcystis</taxon>
    </lineage>
</organism>
<gene>
    <name evidence="1" type="ORF">EWV80_16725</name>
</gene>
<evidence type="ECO:0000313" key="1">
    <source>
        <dbReference type="EMBL" id="TRU21098.1"/>
    </source>
</evidence>
<feature type="non-terminal residue" evidence="1">
    <location>
        <position position="1"/>
    </location>
</feature>
<name>A0A552DFS8_MICAE</name>
<dbReference type="Proteomes" id="UP000320551">
    <property type="component" value="Unassembled WGS sequence"/>
</dbReference>
<reference evidence="1 2" key="1">
    <citation type="submission" date="2019-01" db="EMBL/GenBank/DDBJ databases">
        <title>Coherence of Microcystis species and biogeography revealed through population genomics.</title>
        <authorList>
            <person name="Perez-Carrascal O.M."/>
            <person name="Terrat Y."/>
            <person name="Giani A."/>
            <person name="Fortin N."/>
            <person name="Tromas N."/>
            <person name="Shapiro B.J."/>
        </authorList>
    </citation>
    <scope>NUCLEOTIDE SEQUENCE [LARGE SCALE GENOMIC DNA]</scope>
    <source>
        <strain evidence="1">Ma_QC_B_20070730_S2</strain>
    </source>
</reference>
<evidence type="ECO:0000313" key="2">
    <source>
        <dbReference type="Proteomes" id="UP000320551"/>
    </source>
</evidence>
<accession>A0A552DFS8</accession>
<proteinExistence type="predicted"/>
<sequence>ANLVKFLRRKFTIFSYFKIISTFNFQIRFFPQFVRNAGLAMGLAEEDYSALYEALKKEL</sequence>